<evidence type="ECO:0000256" key="14">
    <source>
        <dbReference type="ARBA" id="ARBA00025345"/>
    </source>
</evidence>
<keyword evidence="5 17" id="KW-0378">Hydrolase</keyword>
<keyword evidence="7 17" id="KW-0067">ATP-binding</keyword>
<keyword evidence="8 17" id="KW-0156">Chromatin regulator</keyword>
<dbReference type="FunFam" id="3.40.50.300:FF:002221">
    <property type="entry name" value="RuvB-like 2"/>
    <property type="match status" value="2"/>
</dbReference>
<dbReference type="SMART" id="SM00382">
    <property type="entry name" value="AAA"/>
    <property type="match status" value="1"/>
</dbReference>
<comment type="subcellular location">
    <subcellularLocation>
        <location evidence="1 17">Nucleus</location>
    </subcellularLocation>
</comment>
<keyword evidence="12 17" id="KW-0234">DNA repair</keyword>
<evidence type="ECO:0000256" key="1">
    <source>
        <dbReference type="ARBA" id="ARBA00004123"/>
    </source>
</evidence>
<feature type="non-terminal residue" evidence="20">
    <location>
        <position position="1"/>
    </location>
</feature>
<dbReference type="FunFam" id="2.40.50.360:FF:000002">
    <property type="entry name" value="RuvB-like helicase"/>
    <property type="match status" value="1"/>
</dbReference>
<accession>A0A194SAS9</accession>
<dbReference type="EC" id="3.6.4.12" evidence="17"/>
<dbReference type="Gene3D" id="2.40.50.360">
    <property type="entry name" value="RuvB-like helicase, domain II"/>
    <property type="match status" value="1"/>
</dbReference>
<evidence type="ECO:0000313" key="21">
    <source>
        <dbReference type="Proteomes" id="UP000053890"/>
    </source>
</evidence>
<dbReference type="FunFam" id="1.10.8.60:FF:000010">
    <property type="entry name" value="RuvB-like helicase"/>
    <property type="match status" value="1"/>
</dbReference>
<keyword evidence="10" id="KW-0010">Activator</keyword>
<evidence type="ECO:0000256" key="2">
    <source>
        <dbReference type="ARBA" id="ARBA00007519"/>
    </source>
</evidence>
<comment type="catalytic activity">
    <reaction evidence="15 17">
        <text>ATP + H2O = ADP + phosphate + H(+)</text>
        <dbReference type="Rhea" id="RHEA:13065"/>
        <dbReference type="ChEBI" id="CHEBI:15377"/>
        <dbReference type="ChEBI" id="CHEBI:15378"/>
        <dbReference type="ChEBI" id="CHEBI:30616"/>
        <dbReference type="ChEBI" id="CHEBI:43474"/>
        <dbReference type="ChEBI" id="CHEBI:456216"/>
        <dbReference type="EC" id="3.6.4.12"/>
    </reaction>
</comment>
<feature type="region of interest" description="Disordered" evidence="18">
    <location>
        <begin position="308"/>
        <end position="332"/>
    </location>
</feature>
<evidence type="ECO:0000256" key="18">
    <source>
        <dbReference type="SAM" id="MobiDB-lite"/>
    </source>
</evidence>
<dbReference type="InterPro" id="IPR010339">
    <property type="entry name" value="TIP49_P-loop"/>
</dbReference>
<keyword evidence="11 17" id="KW-0804">Transcription</keyword>
<evidence type="ECO:0000256" key="5">
    <source>
        <dbReference type="ARBA" id="ARBA00022801"/>
    </source>
</evidence>
<evidence type="ECO:0000256" key="8">
    <source>
        <dbReference type="ARBA" id="ARBA00022853"/>
    </source>
</evidence>
<comment type="function">
    <text evidence="17">DNA helicase participates in several chromatin remodeling complexes, including the SWR1 and the INO80 complexes.</text>
</comment>
<dbReference type="Gene3D" id="3.40.50.300">
    <property type="entry name" value="P-loop containing nucleotide triphosphate hydrolases"/>
    <property type="match status" value="1"/>
</dbReference>
<dbReference type="InterPro" id="IPR041048">
    <property type="entry name" value="RuvB-like_C"/>
</dbReference>
<dbReference type="GO" id="GO:0000812">
    <property type="term" value="C:Swr1 complex"/>
    <property type="evidence" value="ECO:0007669"/>
    <property type="project" value="UniProtKB-ARBA"/>
</dbReference>
<evidence type="ECO:0000313" key="20">
    <source>
        <dbReference type="EMBL" id="KPV76501.1"/>
    </source>
</evidence>
<dbReference type="GO" id="GO:0003678">
    <property type="term" value="F:DNA helicase activity"/>
    <property type="evidence" value="ECO:0007669"/>
    <property type="project" value="UniProtKB-EC"/>
</dbReference>
<dbReference type="InterPro" id="IPR027417">
    <property type="entry name" value="P-loop_NTPase"/>
</dbReference>
<dbReference type="GO" id="GO:0031011">
    <property type="term" value="C:Ino80 complex"/>
    <property type="evidence" value="ECO:0007669"/>
    <property type="project" value="UniProtKB-ARBA"/>
</dbReference>
<evidence type="ECO:0000256" key="16">
    <source>
        <dbReference type="ARBA" id="ARBA00065373"/>
    </source>
</evidence>
<organism evidence="20 21">
    <name type="scientific">Rhodotorula graminis (strain WP1)</name>
    <dbReference type="NCBI Taxonomy" id="578459"/>
    <lineage>
        <taxon>Eukaryota</taxon>
        <taxon>Fungi</taxon>
        <taxon>Dikarya</taxon>
        <taxon>Basidiomycota</taxon>
        <taxon>Pucciniomycotina</taxon>
        <taxon>Microbotryomycetes</taxon>
        <taxon>Sporidiobolales</taxon>
        <taxon>Sporidiobolaceae</taxon>
        <taxon>Rhodotorula</taxon>
    </lineage>
</organism>
<name>A0A194SAS9_RHOGW</name>
<dbReference type="Proteomes" id="UP000053890">
    <property type="component" value="Unassembled WGS sequence"/>
</dbReference>
<evidence type="ECO:0000256" key="3">
    <source>
        <dbReference type="ARBA" id="ARBA00022741"/>
    </source>
</evidence>
<protein>
    <recommendedName>
        <fullName evidence="17">RuvB-like helicase</fullName>
        <ecNumber evidence="17">3.6.4.12</ecNumber>
    </recommendedName>
</protein>
<evidence type="ECO:0000259" key="19">
    <source>
        <dbReference type="SMART" id="SM00382"/>
    </source>
</evidence>
<dbReference type="GO" id="GO:0006281">
    <property type="term" value="P:DNA repair"/>
    <property type="evidence" value="ECO:0007669"/>
    <property type="project" value="UniProtKB-KW"/>
</dbReference>
<sequence length="784" mass="84986">MKLCTTCCTTLDGSTAVPSHSEKADPPPVSFACGLHQVCGACVRKNRRLAQSCVLCETANDVLGGTSTSAPATSTATPRATSPPRYDVEKADGDFVLGGDSDDEDPAARTAGSPPPPPLGDEGALGEAGEGLEAPPAYEAGGVELGDADGKGRREQCALHHVRPHDTLVGLAFEYGVEGHVLCQLNKLPLSTLSTTPHLLHTKPFLILPPTARRPSSSAEPILPAPLERKRLVVRRFQVATKCADWATARAYVDAVFHAREQEARFVAENRRARGGEAVDGDDELEVREGGELEEAVRAYEADERWEREQRNVKGKGPSTRMATQIATTGERESTKLERLGAHSHIRGLGLDPTTLEPRGNSQGMVGQAKARKAAGVILKMVNDGRIAGRAVLMAGPPSSGKTAIAMGMAQSLGSDVPFTMISASEIFSLEMSKTEALTQAFRRSIGVRIKEESEIIEGEVVEIQIDRSLTGASKTGKITMKTTDMETVYDLGNKMIDALSKEKVIAGDVIVIDKSTGKISKLGRSFTRARDYDAMGADTKFVQCPEGELQVRKEVVHTVSLHEIDVINSRTQGFLALFAGDTGEIKSELRDQINAKVSDWREEGKAEIVPGVLFIDEVHMLDIECFSFLNRALETELAPIVIMASNRGMTRIRGTKYKSPHGIPIDLLDRALIISTAAYQAEDIREILTIRAQEEDVSLAPAALEILTKIGSETSLRYVIQLITLSSLVARRRKAAVVDVPDVRRVYTLFLDEKRSVQFLREQNSLLIGEDGQQTMDVMDMAA</sequence>
<feature type="compositionally biased region" description="Low complexity" evidence="18">
    <location>
        <begin position="120"/>
        <end position="142"/>
    </location>
</feature>
<dbReference type="SUPFAM" id="SSF52540">
    <property type="entry name" value="P-loop containing nucleoside triphosphate hydrolases"/>
    <property type="match status" value="1"/>
</dbReference>
<dbReference type="GO" id="GO:0005524">
    <property type="term" value="F:ATP binding"/>
    <property type="evidence" value="ECO:0007669"/>
    <property type="project" value="UniProtKB-KW"/>
</dbReference>
<comment type="function">
    <text evidence="14">DNA helicase which participates in several chromatin remodeling complexes, including the SWR1 and the INO80 complexes. The SWR1 complex mediates the ATP-dependent exchange of histone H2A for the H2A variant HZT1 leading to transcriptional regulation of selected genes by chromatin remodeling. The INO80 complex remodels chromatin by shifting nucleosomes and is involved in DNA repair. Also involved in pre-rRNA processing.</text>
</comment>
<feature type="compositionally biased region" description="Low complexity" evidence="18">
    <location>
        <begin position="66"/>
        <end position="85"/>
    </location>
</feature>
<dbReference type="PANTHER" id="PTHR11093">
    <property type="entry name" value="RUVB-RELATED REPTIN AND PONTIN"/>
    <property type="match status" value="1"/>
</dbReference>
<dbReference type="RefSeq" id="XP_018272550.1">
    <property type="nucleotide sequence ID" value="XM_018416368.1"/>
</dbReference>
<comment type="subunit">
    <text evidence="16">May form heterododecamers with RVB1. Component of the SWR1 chromatin remodeling complex, the INO80 chromatin remodeling complex, and of the R2TP complex.</text>
</comment>
<evidence type="ECO:0000256" key="17">
    <source>
        <dbReference type="RuleBase" id="RU363048"/>
    </source>
</evidence>
<evidence type="ECO:0000256" key="11">
    <source>
        <dbReference type="ARBA" id="ARBA00023163"/>
    </source>
</evidence>
<reference evidence="20 21" key="1">
    <citation type="journal article" date="2015" name="Front. Microbiol.">
        <title>Genome sequence of the plant growth promoting endophytic yeast Rhodotorula graminis WP1.</title>
        <authorList>
            <person name="Firrincieli A."/>
            <person name="Otillar R."/>
            <person name="Salamov A."/>
            <person name="Schmutz J."/>
            <person name="Khan Z."/>
            <person name="Redman R.S."/>
            <person name="Fleck N.D."/>
            <person name="Lindquist E."/>
            <person name="Grigoriev I.V."/>
            <person name="Doty S.L."/>
        </authorList>
    </citation>
    <scope>NUCLEOTIDE SEQUENCE [LARGE SCALE GENOMIC DNA]</scope>
    <source>
        <strain evidence="20 21">WP1</strain>
    </source>
</reference>
<dbReference type="STRING" id="578459.A0A194SAS9"/>
<dbReference type="GeneID" id="28976816"/>
<dbReference type="Pfam" id="PF06068">
    <property type="entry name" value="TIP49"/>
    <property type="match status" value="1"/>
</dbReference>
<proteinExistence type="inferred from homology"/>
<dbReference type="InterPro" id="IPR003593">
    <property type="entry name" value="AAA+_ATPase"/>
</dbReference>
<evidence type="ECO:0000256" key="13">
    <source>
        <dbReference type="ARBA" id="ARBA00023242"/>
    </source>
</evidence>
<dbReference type="GO" id="GO:0006325">
    <property type="term" value="P:chromatin organization"/>
    <property type="evidence" value="ECO:0007669"/>
    <property type="project" value="UniProtKB-KW"/>
</dbReference>
<dbReference type="InterPro" id="IPR027238">
    <property type="entry name" value="RuvB-like"/>
</dbReference>
<dbReference type="GO" id="GO:0016887">
    <property type="term" value="F:ATP hydrolysis activity"/>
    <property type="evidence" value="ECO:0007669"/>
    <property type="project" value="RHEA"/>
</dbReference>
<dbReference type="InterPro" id="IPR042487">
    <property type="entry name" value="RuvBL1/2_DNA/RNA_bd_dom"/>
</dbReference>
<keyword evidence="9 17" id="KW-0805">Transcription regulation</keyword>
<keyword evidence="13 17" id="KW-0539">Nucleus</keyword>
<evidence type="ECO:0000256" key="7">
    <source>
        <dbReference type="ARBA" id="ARBA00022840"/>
    </source>
</evidence>
<dbReference type="Gene3D" id="1.10.8.60">
    <property type="match status" value="1"/>
</dbReference>
<evidence type="ECO:0000256" key="9">
    <source>
        <dbReference type="ARBA" id="ARBA00023015"/>
    </source>
</evidence>
<evidence type="ECO:0000256" key="10">
    <source>
        <dbReference type="ARBA" id="ARBA00023159"/>
    </source>
</evidence>
<keyword evidence="3 17" id="KW-0547">Nucleotide-binding</keyword>
<keyword evidence="4 17" id="KW-0227">DNA damage</keyword>
<evidence type="ECO:0000256" key="12">
    <source>
        <dbReference type="ARBA" id="ARBA00023204"/>
    </source>
</evidence>
<dbReference type="AlphaFoldDB" id="A0A194SAS9"/>
<evidence type="ECO:0000256" key="4">
    <source>
        <dbReference type="ARBA" id="ARBA00022763"/>
    </source>
</evidence>
<keyword evidence="21" id="KW-1185">Reference proteome</keyword>
<dbReference type="Pfam" id="PF17856">
    <property type="entry name" value="TIP49_C"/>
    <property type="match status" value="1"/>
</dbReference>
<gene>
    <name evidence="20" type="ORF">RHOBADRAFT_52499</name>
</gene>
<dbReference type="EMBL" id="KQ474076">
    <property type="protein sequence ID" value="KPV76501.1"/>
    <property type="molecule type" value="Genomic_DNA"/>
</dbReference>
<feature type="domain" description="AAA+ ATPase" evidence="19">
    <location>
        <begin position="388"/>
        <end position="689"/>
    </location>
</feature>
<feature type="region of interest" description="Disordered" evidence="18">
    <location>
        <begin position="64"/>
        <end position="150"/>
    </location>
</feature>
<evidence type="ECO:0000256" key="15">
    <source>
        <dbReference type="ARBA" id="ARBA00047995"/>
    </source>
</evidence>
<evidence type="ECO:0000256" key="6">
    <source>
        <dbReference type="ARBA" id="ARBA00022806"/>
    </source>
</evidence>
<keyword evidence="6 17" id="KW-0347">Helicase</keyword>
<comment type="similarity">
    <text evidence="2 17">Belongs to the RuvB family.</text>
</comment>
<dbReference type="OrthoDB" id="10060499at2759"/>